<dbReference type="eggNOG" id="KOG1157">
    <property type="taxonomic scope" value="Eukaryota"/>
</dbReference>
<dbReference type="PANTHER" id="PTHR43061">
    <property type="entry name" value="GTP DIPHOSPHOKINASE RSH1, CHLOROPLASTIC-RELATED"/>
    <property type="match status" value="1"/>
</dbReference>
<dbReference type="EMBL" id="KB870812">
    <property type="protein sequence ID" value="EOA14403.1"/>
    <property type="molecule type" value="Genomic_DNA"/>
</dbReference>
<sequence length="288" mass="32507">MKQKQLWIVVKPKVSIGVGSLCSLVAMCYHVLSLVHEIWKPIPRTPNGYQSLHTTVKPFLYESITSRKGTPLLTNAYLIHTEIESKIVAAKVFFPFHDILEIHKTVRQDFRTFDGMKLQVNGYLVSPTHILENVDVVETVTYNILYLFSHAFFFHISFSFFPLNDFVADFDSDAEHSRKSLQWWEKILVNVKQYTSREKGRDITTPTSQNGALGPKGIMSKVTTVLAAFSIAVCSCLVALILPLNILKGLAVMLLQIEANIESLVDLLLGWSSCFSWPKSTDNAQVLE</sequence>
<evidence type="ECO:0000313" key="3">
    <source>
        <dbReference type="Proteomes" id="UP000029121"/>
    </source>
</evidence>
<organism evidence="2 3">
    <name type="scientific">Capsella rubella</name>
    <dbReference type="NCBI Taxonomy" id="81985"/>
    <lineage>
        <taxon>Eukaryota</taxon>
        <taxon>Viridiplantae</taxon>
        <taxon>Streptophyta</taxon>
        <taxon>Embryophyta</taxon>
        <taxon>Tracheophyta</taxon>
        <taxon>Spermatophyta</taxon>
        <taxon>Magnoliopsida</taxon>
        <taxon>eudicotyledons</taxon>
        <taxon>Gunneridae</taxon>
        <taxon>Pentapetalae</taxon>
        <taxon>rosids</taxon>
        <taxon>malvids</taxon>
        <taxon>Brassicales</taxon>
        <taxon>Brassicaceae</taxon>
        <taxon>Camelineae</taxon>
        <taxon>Capsella</taxon>
    </lineage>
</organism>
<proteinExistence type="predicted"/>
<reference evidence="3" key="1">
    <citation type="journal article" date="2013" name="Nat. Genet.">
        <title>The Capsella rubella genome and the genomic consequences of rapid mating system evolution.</title>
        <authorList>
            <person name="Slotte T."/>
            <person name="Hazzouri K.M."/>
            <person name="Agren J.A."/>
            <person name="Koenig D."/>
            <person name="Maumus F."/>
            <person name="Guo Y.L."/>
            <person name="Steige K."/>
            <person name="Platts A.E."/>
            <person name="Escobar J.S."/>
            <person name="Newman L.K."/>
            <person name="Wang W."/>
            <person name="Mandakova T."/>
            <person name="Vello E."/>
            <person name="Smith L.M."/>
            <person name="Henz S.R."/>
            <person name="Steffen J."/>
            <person name="Takuno S."/>
            <person name="Brandvain Y."/>
            <person name="Coop G."/>
            <person name="Andolfatto P."/>
            <person name="Hu T.T."/>
            <person name="Blanchette M."/>
            <person name="Clark R.M."/>
            <person name="Quesneville H."/>
            <person name="Nordborg M."/>
            <person name="Gaut B.S."/>
            <person name="Lysak M.A."/>
            <person name="Jenkins J."/>
            <person name="Grimwood J."/>
            <person name="Chapman J."/>
            <person name="Prochnik S."/>
            <person name="Shu S."/>
            <person name="Rokhsar D."/>
            <person name="Schmutz J."/>
            <person name="Weigel D."/>
            <person name="Wright S.I."/>
        </authorList>
    </citation>
    <scope>NUCLEOTIDE SEQUENCE [LARGE SCALE GENOMIC DNA]</scope>
    <source>
        <strain evidence="3">cv. Monte Gargano</strain>
    </source>
</reference>
<keyword evidence="3" id="KW-1185">Reference proteome</keyword>
<dbReference type="Proteomes" id="UP000029121">
    <property type="component" value="Unassembled WGS sequence"/>
</dbReference>
<keyword evidence="1" id="KW-1133">Transmembrane helix</keyword>
<feature type="transmembrane region" description="Helical" evidence="1">
    <location>
        <begin position="225"/>
        <end position="247"/>
    </location>
</feature>
<feature type="non-terminal residue" evidence="2">
    <location>
        <position position="288"/>
    </location>
</feature>
<dbReference type="SUPFAM" id="SSF81301">
    <property type="entry name" value="Nucleotidyltransferase"/>
    <property type="match status" value="1"/>
</dbReference>
<evidence type="ECO:0000256" key="1">
    <source>
        <dbReference type="SAM" id="Phobius"/>
    </source>
</evidence>
<accession>R0GT83</accession>
<dbReference type="InterPro" id="IPR043519">
    <property type="entry name" value="NT_sf"/>
</dbReference>
<feature type="transmembrane region" description="Helical" evidence="1">
    <location>
        <begin position="144"/>
        <end position="163"/>
    </location>
</feature>
<dbReference type="STRING" id="81985.R0GT83"/>
<evidence type="ECO:0000313" key="2">
    <source>
        <dbReference type="EMBL" id="EOA14403.1"/>
    </source>
</evidence>
<dbReference type="AlphaFoldDB" id="R0GT83"/>
<protein>
    <submittedName>
        <fullName evidence="2">Uncharacterized protein</fullName>
    </submittedName>
</protein>
<dbReference type="Gene3D" id="3.30.460.10">
    <property type="entry name" value="Beta Polymerase, domain 2"/>
    <property type="match status" value="1"/>
</dbReference>
<gene>
    <name evidence="2" type="ORF">CARUB_v10027603mg</name>
</gene>
<dbReference type="PANTHER" id="PTHR43061:SF1">
    <property type="entry name" value="GTP DIPHOSPHOKINASE RSH1, CHLOROPLASTIC-RELATED"/>
    <property type="match status" value="1"/>
</dbReference>
<name>R0GT83_9BRAS</name>
<keyword evidence="1" id="KW-0472">Membrane</keyword>
<keyword evidence="1" id="KW-0812">Transmembrane</keyword>
<dbReference type="SUPFAM" id="SSF81271">
    <property type="entry name" value="TGS-like"/>
    <property type="match status" value="1"/>
</dbReference>
<dbReference type="InterPro" id="IPR012676">
    <property type="entry name" value="TGS-like"/>
</dbReference>